<dbReference type="AlphaFoldDB" id="F0GX32"/>
<dbReference type="Gene3D" id="3.20.20.150">
    <property type="entry name" value="Divalent-metal-dependent TIM barrel enzymes"/>
    <property type="match status" value="1"/>
</dbReference>
<evidence type="ECO:0000256" key="2">
    <source>
        <dbReference type="ARBA" id="ARBA00005765"/>
    </source>
</evidence>
<evidence type="ECO:0000256" key="10">
    <source>
        <dbReference type="ARBA" id="ARBA00023277"/>
    </source>
</evidence>
<keyword evidence="8 12" id="KW-0479">Metal-binding</keyword>
<dbReference type="STRING" id="879305.HMPREF9290_0717"/>
<evidence type="ECO:0000256" key="3">
    <source>
        <dbReference type="ARBA" id="ARBA00011881"/>
    </source>
</evidence>
<feature type="binding site" evidence="12">
    <location>
        <position position="230"/>
    </location>
    <ligand>
        <name>Mg(2+)</name>
        <dbReference type="ChEBI" id="CHEBI:18420"/>
        <label>1</label>
    </ligand>
</feature>
<evidence type="ECO:0000256" key="4">
    <source>
        <dbReference type="ARBA" id="ARBA00011958"/>
    </source>
</evidence>
<dbReference type="GO" id="GO:0005737">
    <property type="term" value="C:cytoplasm"/>
    <property type="evidence" value="ECO:0007669"/>
    <property type="project" value="UniProtKB-SubCell"/>
</dbReference>
<gene>
    <name evidence="12 16" type="primary">xylA</name>
    <name evidence="16" type="ORF">HMPREF9290_0717</name>
</gene>
<evidence type="ECO:0000256" key="8">
    <source>
        <dbReference type="ARBA" id="ARBA00022723"/>
    </source>
</evidence>
<evidence type="ECO:0000256" key="14">
    <source>
        <dbReference type="RuleBase" id="RU000610"/>
    </source>
</evidence>
<dbReference type="PROSITE" id="PS51415">
    <property type="entry name" value="XYLOSE_ISOMERASE"/>
    <property type="match status" value="1"/>
</dbReference>
<proteinExistence type="inferred from homology"/>
<evidence type="ECO:0000256" key="6">
    <source>
        <dbReference type="ARBA" id="ARBA00022490"/>
    </source>
</evidence>
<keyword evidence="12" id="KW-0460">Magnesium</keyword>
<name>F0GX32_9FIRM</name>
<feature type="binding site" evidence="12">
    <location>
        <position position="266"/>
    </location>
    <ligand>
        <name>Mg(2+)</name>
        <dbReference type="ChEBI" id="CHEBI:18420"/>
        <label>2</label>
    </ligand>
</feature>
<feature type="binding site" evidence="12">
    <location>
        <position position="337"/>
    </location>
    <ligand>
        <name>Mg(2+)</name>
        <dbReference type="ChEBI" id="CHEBI:18420"/>
        <label>1</label>
    </ligand>
</feature>
<comment type="catalytic activity">
    <reaction evidence="11 12 13">
        <text>alpha-D-xylose = alpha-D-xylulofuranose</text>
        <dbReference type="Rhea" id="RHEA:22816"/>
        <dbReference type="ChEBI" id="CHEBI:28518"/>
        <dbReference type="ChEBI" id="CHEBI:188998"/>
        <dbReference type="EC" id="5.3.1.5"/>
    </reaction>
</comment>
<feature type="active site" evidence="12">
    <location>
        <position position="99"/>
    </location>
</feature>
<feature type="binding site" evidence="12">
    <location>
        <position position="294"/>
    </location>
    <ligand>
        <name>Mg(2+)</name>
        <dbReference type="ChEBI" id="CHEBI:18420"/>
        <label>1</label>
    </ligand>
</feature>
<dbReference type="GO" id="GO:0042732">
    <property type="term" value="P:D-xylose metabolic process"/>
    <property type="evidence" value="ECO:0007669"/>
    <property type="project" value="UniProtKB-UniRule"/>
</dbReference>
<feature type="binding site" evidence="12">
    <location>
        <position position="307"/>
    </location>
    <ligand>
        <name>Mg(2+)</name>
        <dbReference type="ChEBI" id="CHEBI:18420"/>
        <label>2</label>
    </ligand>
</feature>
<dbReference type="EC" id="5.3.1.5" evidence="4 12"/>
<comment type="similarity">
    <text evidence="2 12 13">Belongs to the xylose isomerase family.</text>
</comment>
<evidence type="ECO:0000313" key="17">
    <source>
        <dbReference type="Proteomes" id="UP000005286"/>
    </source>
</evidence>
<comment type="subcellular location">
    <subcellularLocation>
        <location evidence="1 12 14">Cytoplasm</location>
    </subcellularLocation>
</comment>
<evidence type="ECO:0000256" key="12">
    <source>
        <dbReference type="HAMAP-Rule" id="MF_00455"/>
    </source>
</evidence>
<evidence type="ECO:0000256" key="5">
    <source>
        <dbReference type="ARBA" id="ARBA00018232"/>
    </source>
</evidence>
<dbReference type="InterPro" id="IPR013022">
    <property type="entry name" value="Xyl_isomerase-like_TIM-brl"/>
</dbReference>
<comment type="caution">
    <text evidence="16">The sequence shown here is derived from an EMBL/GenBank/DDBJ whole genome shotgun (WGS) entry which is preliminary data.</text>
</comment>
<evidence type="ECO:0000259" key="15">
    <source>
        <dbReference type="Pfam" id="PF01261"/>
    </source>
</evidence>
<dbReference type="RefSeq" id="WP_004835371.1">
    <property type="nucleotide sequence ID" value="NZ_AEXM01000029.1"/>
</dbReference>
<dbReference type="NCBIfam" id="NF003998">
    <property type="entry name" value="PRK05474.1"/>
    <property type="match status" value="1"/>
</dbReference>
<evidence type="ECO:0000313" key="16">
    <source>
        <dbReference type="EMBL" id="EGC81589.1"/>
    </source>
</evidence>
<dbReference type="PANTHER" id="PTHR48408">
    <property type="match status" value="1"/>
</dbReference>
<dbReference type="Pfam" id="PF01261">
    <property type="entry name" value="AP_endonuc_2"/>
    <property type="match status" value="1"/>
</dbReference>
<dbReference type="InterPro" id="IPR036237">
    <property type="entry name" value="Xyl_isomerase-like_sf"/>
</dbReference>
<evidence type="ECO:0000256" key="13">
    <source>
        <dbReference type="RuleBase" id="RU000609"/>
    </source>
</evidence>
<comment type="subunit">
    <text evidence="3 12 14">Homotetramer.</text>
</comment>
<reference evidence="16 17" key="1">
    <citation type="submission" date="2011-01" db="EMBL/GenBank/DDBJ databases">
        <authorList>
            <person name="Durkin A.S."/>
            <person name="Madupu R."/>
            <person name="Torralba M."/>
            <person name="Gillis M."/>
            <person name="Methe B."/>
            <person name="Sutton G."/>
            <person name="Nelson K.E."/>
        </authorList>
    </citation>
    <scope>NUCLEOTIDE SEQUENCE [LARGE SCALE GENOMIC DNA]</scope>
    <source>
        <strain evidence="16 17">ACS-065-V-Col13</strain>
    </source>
</reference>
<dbReference type="InterPro" id="IPR001998">
    <property type="entry name" value="Xylose_isomerase"/>
</dbReference>
<dbReference type="Proteomes" id="UP000005286">
    <property type="component" value="Unassembled WGS sequence"/>
</dbReference>
<accession>F0GX32</accession>
<dbReference type="NCBIfam" id="TIGR02630">
    <property type="entry name" value="xylose_isom_A"/>
    <property type="match status" value="1"/>
</dbReference>
<feature type="domain" description="Xylose isomerase-like TIM barrel" evidence="15">
    <location>
        <begin position="108"/>
        <end position="296"/>
    </location>
</feature>
<feature type="active site" evidence="12">
    <location>
        <position position="102"/>
    </location>
</feature>
<dbReference type="PANTHER" id="PTHR48408:SF1">
    <property type="entry name" value="XYLOSE ISOMERASE"/>
    <property type="match status" value="1"/>
</dbReference>
<evidence type="ECO:0000256" key="11">
    <source>
        <dbReference type="ARBA" id="ARBA00033659"/>
    </source>
</evidence>
<dbReference type="PATRIC" id="fig|879305.3.peg.1364"/>
<organism evidence="16 17">
    <name type="scientific">Anaerococcus prevotii ACS-065-V-Col13</name>
    <dbReference type="NCBI Taxonomy" id="879305"/>
    <lineage>
        <taxon>Bacteria</taxon>
        <taxon>Bacillati</taxon>
        <taxon>Bacillota</taxon>
        <taxon>Tissierellia</taxon>
        <taxon>Tissierellales</taxon>
        <taxon>Peptoniphilaceae</taxon>
        <taxon>Anaerococcus</taxon>
    </lineage>
</organism>
<dbReference type="SUPFAM" id="SSF51658">
    <property type="entry name" value="Xylose isomerase-like"/>
    <property type="match status" value="1"/>
</dbReference>
<protein>
    <recommendedName>
        <fullName evidence="5 12">Xylose isomerase</fullName>
        <ecNumber evidence="4 12">5.3.1.5</ecNumber>
    </recommendedName>
</protein>
<feature type="binding site" evidence="12">
    <location>
        <position position="269"/>
    </location>
    <ligand>
        <name>Mg(2+)</name>
        <dbReference type="ChEBI" id="CHEBI:18420"/>
        <label>2</label>
    </ligand>
</feature>
<evidence type="ECO:0000256" key="7">
    <source>
        <dbReference type="ARBA" id="ARBA00022629"/>
    </source>
</evidence>
<dbReference type="GO" id="GO:0000287">
    <property type="term" value="F:magnesium ion binding"/>
    <property type="evidence" value="ECO:0007669"/>
    <property type="project" value="UniProtKB-UniRule"/>
</dbReference>
<keyword evidence="7 12" id="KW-0859">Xylose metabolism</keyword>
<dbReference type="InterPro" id="IPR013452">
    <property type="entry name" value="Xylose_isom_bac"/>
</dbReference>
<feature type="binding site" evidence="12">
    <location>
        <position position="266"/>
    </location>
    <ligand>
        <name>Mg(2+)</name>
        <dbReference type="ChEBI" id="CHEBI:18420"/>
        <label>1</label>
    </ligand>
</feature>
<dbReference type="EMBL" id="AEXM01000029">
    <property type="protein sequence ID" value="EGC81589.1"/>
    <property type="molecule type" value="Genomic_DNA"/>
</dbReference>
<keyword evidence="17" id="KW-1185">Reference proteome</keyword>
<dbReference type="HAMAP" id="MF_00455">
    <property type="entry name" value="Xylose_isom_A"/>
    <property type="match status" value="1"/>
</dbReference>
<comment type="cofactor">
    <cofactor evidence="12">
        <name>Mg(2+)</name>
        <dbReference type="ChEBI" id="CHEBI:18420"/>
    </cofactor>
    <text evidence="12">Binds 2 magnesium ions per subunit.</text>
</comment>
<dbReference type="GO" id="GO:0009045">
    <property type="term" value="F:xylose isomerase activity"/>
    <property type="evidence" value="ECO:0007669"/>
    <property type="project" value="UniProtKB-UniRule"/>
</dbReference>
<evidence type="ECO:0000256" key="1">
    <source>
        <dbReference type="ARBA" id="ARBA00004496"/>
    </source>
</evidence>
<keyword evidence="10 12" id="KW-0119">Carbohydrate metabolism</keyword>
<evidence type="ECO:0000256" key="9">
    <source>
        <dbReference type="ARBA" id="ARBA00023235"/>
    </source>
</evidence>
<keyword evidence="6 12" id="KW-0963">Cytoplasm</keyword>
<feature type="binding site" evidence="12">
    <location>
        <position position="305"/>
    </location>
    <ligand>
        <name>Mg(2+)</name>
        <dbReference type="ChEBI" id="CHEBI:18420"/>
        <label>2</label>
    </ligand>
</feature>
<sequence>MKYFEGIEKVKYEGADSKNPLAYHYYDQDKIVLGKPMKEHLKFAIAYWHTMDQEGADPFGVGTAKRNWYGENPMETAENRVEAFFELLQLLDVKYFCFHDVDIAPEGDSLEEFYQNLDEITDLIKEKMDETGIKLLWNTANMFTNPRYLNGAATTNNADVYAYAAAQVKKGLDISKKLGGENYVFWGGREGYEELFNTDYELEQENLAKFFHMACDYSDKIGHKVQFLIEPKPREPMRHQYDYDAATALFFINKYGLKDRFKLNLEGNHATLAGHTFEHELRVARTEGALGSIDANHSEEQLGWDTDEFPYDLYHTSLAMYEILENDGLGKGGINFDAKVRRTSIDQEDLLTAHISGMDTFARGLLAAAKMKEDGFIDEILDKKYESYKSGLGKDIVDGKMDLESLTEYALKNDKIENKSSHLEYLKARINDYLV</sequence>
<keyword evidence="9 12" id="KW-0413">Isomerase</keyword>
<dbReference type="eggNOG" id="COG2115">
    <property type="taxonomic scope" value="Bacteria"/>
</dbReference>
<dbReference type="PRINTS" id="PR00688">
    <property type="entry name" value="XYLOSISMRASE"/>
</dbReference>